<proteinExistence type="predicted"/>
<dbReference type="Proteomes" id="UP001281147">
    <property type="component" value="Unassembled WGS sequence"/>
</dbReference>
<organism evidence="1 2">
    <name type="scientific">Vermiconidia calcicola</name>
    <dbReference type="NCBI Taxonomy" id="1690605"/>
    <lineage>
        <taxon>Eukaryota</taxon>
        <taxon>Fungi</taxon>
        <taxon>Dikarya</taxon>
        <taxon>Ascomycota</taxon>
        <taxon>Pezizomycotina</taxon>
        <taxon>Dothideomycetes</taxon>
        <taxon>Dothideomycetidae</taxon>
        <taxon>Mycosphaerellales</taxon>
        <taxon>Extremaceae</taxon>
        <taxon>Vermiconidia</taxon>
    </lineage>
</organism>
<evidence type="ECO:0000313" key="1">
    <source>
        <dbReference type="EMBL" id="KAK3703914.1"/>
    </source>
</evidence>
<name>A0ACC3MUI1_9PEZI</name>
<protein>
    <submittedName>
        <fullName evidence="1">Uncharacterized protein</fullName>
    </submittedName>
</protein>
<gene>
    <name evidence="1" type="ORF">LTR37_014132</name>
</gene>
<dbReference type="EMBL" id="JAUTXU010000145">
    <property type="protein sequence ID" value="KAK3703914.1"/>
    <property type="molecule type" value="Genomic_DNA"/>
</dbReference>
<keyword evidence="2" id="KW-1185">Reference proteome</keyword>
<comment type="caution">
    <text evidence="1">The sequence shown here is derived from an EMBL/GenBank/DDBJ whole genome shotgun (WGS) entry which is preliminary data.</text>
</comment>
<accession>A0ACC3MUI1</accession>
<evidence type="ECO:0000313" key="2">
    <source>
        <dbReference type="Proteomes" id="UP001281147"/>
    </source>
</evidence>
<sequence>MSISSAMSIYRTTGTKITAGLRTWCVGMSTTRAGRDEMQQPVAAPAPSASLPVATANPSIAPVGRPYDTTISAALCGNVLDTPIRVEVLQSPVSISAWPFDPRLSIPAASSTGAAPTPLLSQPQGNRCPEIQSSTTW</sequence>
<reference evidence="1" key="1">
    <citation type="submission" date="2023-07" db="EMBL/GenBank/DDBJ databases">
        <title>Black Yeasts Isolated from many extreme environments.</title>
        <authorList>
            <person name="Coleine C."/>
            <person name="Stajich J.E."/>
            <person name="Selbmann L."/>
        </authorList>
    </citation>
    <scope>NUCLEOTIDE SEQUENCE</scope>
    <source>
        <strain evidence="1">CCFEE 5714</strain>
    </source>
</reference>